<sequence length="219" mass="22595">MPITNDLNLGSKVLAAVLGGKIALHGLPVAQRWTRLAASVDTGDDTITLARPATGWAVNHPILITSSSFNPHQAEVRTITAISPDNLTLTLDQPLAWPHFANVLDIPGAANGPMDMRAEVGLLGASITIRAADGTVQYGPGGEKFGCRVVGNGASMLLLTDVAIVHGGQAGLERAAVLFDRLAPLDALAFNLSGNGTVANPSALINSALSYSMDSAVEL</sequence>
<dbReference type="EMBL" id="BLLF01001765">
    <property type="protein sequence ID" value="GFH21114.1"/>
    <property type="molecule type" value="Genomic_DNA"/>
</dbReference>
<evidence type="ECO:0000256" key="1">
    <source>
        <dbReference type="ARBA" id="ARBA00022729"/>
    </source>
</evidence>
<dbReference type="PANTHER" id="PTHR46769">
    <property type="entry name" value="POLYCYSTIC KIDNEY AND HEPATIC DISEASE 1 (AUTOSOMAL RECESSIVE)-LIKE 1"/>
    <property type="match status" value="1"/>
</dbReference>
<organism evidence="3 4">
    <name type="scientific">Haematococcus lacustris</name>
    <name type="common">Green alga</name>
    <name type="synonym">Haematococcus pluvialis</name>
    <dbReference type="NCBI Taxonomy" id="44745"/>
    <lineage>
        <taxon>Eukaryota</taxon>
        <taxon>Viridiplantae</taxon>
        <taxon>Chlorophyta</taxon>
        <taxon>core chlorophytes</taxon>
        <taxon>Chlorophyceae</taxon>
        <taxon>CS clade</taxon>
        <taxon>Chlamydomonadales</taxon>
        <taxon>Haematococcaceae</taxon>
        <taxon>Haematococcus</taxon>
    </lineage>
</organism>
<dbReference type="InterPro" id="IPR019316">
    <property type="entry name" value="G8_domain"/>
</dbReference>
<dbReference type="InterPro" id="IPR052387">
    <property type="entry name" value="Fibrocystin"/>
</dbReference>
<accession>A0A699ZQT7</accession>
<protein>
    <recommendedName>
        <fullName evidence="2">G8 domain-containing protein</fullName>
    </recommendedName>
</protein>
<evidence type="ECO:0000259" key="2">
    <source>
        <dbReference type="PROSITE" id="PS51484"/>
    </source>
</evidence>
<feature type="non-terminal residue" evidence="3">
    <location>
        <position position="1"/>
    </location>
</feature>
<reference evidence="3 4" key="1">
    <citation type="submission" date="2020-02" db="EMBL/GenBank/DDBJ databases">
        <title>Draft genome sequence of Haematococcus lacustris strain NIES-144.</title>
        <authorList>
            <person name="Morimoto D."/>
            <person name="Nakagawa S."/>
            <person name="Yoshida T."/>
            <person name="Sawayama S."/>
        </authorList>
    </citation>
    <scope>NUCLEOTIDE SEQUENCE [LARGE SCALE GENOMIC DNA]</scope>
    <source>
        <strain evidence="3 4">NIES-144</strain>
    </source>
</reference>
<evidence type="ECO:0000313" key="4">
    <source>
        <dbReference type="Proteomes" id="UP000485058"/>
    </source>
</evidence>
<gene>
    <name evidence="3" type="ORF">HaLaN_18354</name>
</gene>
<feature type="domain" description="G8" evidence="2">
    <location>
        <begin position="1"/>
        <end position="38"/>
    </location>
</feature>
<evidence type="ECO:0000313" key="3">
    <source>
        <dbReference type="EMBL" id="GFH21114.1"/>
    </source>
</evidence>
<dbReference type="PANTHER" id="PTHR46769:SF2">
    <property type="entry name" value="FIBROCYSTIN-L ISOFORM 2 PRECURSOR-RELATED"/>
    <property type="match status" value="1"/>
</dbReference>
<dbReference type="AlphaFoldDB" id="A0A699ZQT7"/>
<keyword evidence="1" id="KW-0732">Signal</keyword>
<proteinExistence type="predicted"/>
<dbReference type="Proteomes" id="UP000485058">
    <property type="component" value="Unassembled WGS sequence"/>
</dbReference>
<name>A0A699ZQT7_HAELA</name>
<comment type="caution">
    <text evidence="3">The sequence shown here is derived from an EMBL/GenBank/DDBJ whole genome shotgun (WGS) entry which is preliminary data.</text>
</comment>
<feature type="non-terminal residue" evidence="3">
    <location>
        <position position="219"/>
    </location>
</feature>
<keyword evidence="4" id="KW-1185">Reference proteome</keyword>
<dbReference type="PROSITE" id="PS51484">
    <property type="entry name" value="G8"/>
    <property type="match status" value="1"/>
</dbReference>